<feature type="domain" description="Aconitase/3-isopropylmalate dehydratase large subunit alpha/beta/alpha" evidence="8">
    <location>
        <begin position="79"/>
        <end position="587"/>
    </location>
</feature>
<dbReference type="InterPro" id="IPR018136">
    <property type="entry name" value="Aconitase_4Fe-4S_BS"/>
</dbReference>
<comment type="cofactor">
    <cofactor evidence="1">
        <name>[4Fe-4S] cluster</name>
        <dbReference type="ChEBI" id="CHEBI:49883"/>
    </cofactor>
</comment>
<dbReference type="Gene3D" id="3.20.19.10">
    <property type="entry name" value="Aconitase, domain 4"/>
    <property type="match status" value="1"/>
</dbReference>
<dbReference type="Gene3D" id="6.10.190.10">
    <property type="match status" value="1"/>
</dbReference>
<evidence type="ECO:0000313" key="13">
    <source>
        <dbReference type="Proteomes" id="UP001016761"/>
    </source>
</evidence>
<feature type="compositionally biased region" description="Low complexity" evidence="7">
    <location>
        <begin position="416"/>
        <end position="428"/>
    </location>
</feature>
<dbReference type="PRINTS" id="PR00415">
    <property type="entry name" value="ACONITASE"/>
</dbReference>
<evidence type="ECO:0000256" key="7">
    <source>
        <dbReference type="SAM" id="MobiDB-lite"/>
    </source>
</evidence>
<dbReference type="AlphaFoldDB" id="A0A8J8KF47"/>
<dbReference type="GO" id="GO:0046872">
    <property type="term" value="F:metal ion binding"/>
    <property type="evidence" value="ECO:0007669"/>
    <property type="project" value="UniProtKB-KW"/>
</dbReference>
<evidence type="ECO:0000256" key="4">
    <source>
        <dbReference type="ARBA" id="ARBA00023004"/>
    </source>
</evidence>
<dbReference type="EMBL" id="JABUQZ010000001">
    <property type="protein sequence ID" value="NUC72226.1"/>
    <property type="molecule type" value="Genomic_DNA"/>
</dbReference>
<evidence type="ECO:0000256" key="5">
    <source>
        <dbReference type="ARBA" id="ARBA00023014"/>
    </source>
</evidence>
<organism evidence="10 12">
    <name type="scientific">Haloterrigena gelatinilytica</name>
    <dbReference type="NCBI Taxonomy" id="2741724"/>
    <lineage>
        <taxon>Archaea</taxon>
        <taxon>Methanobacteriati</taxon>
        <taxon>Methanobacteriota</taxon>
        <taxon>Stenosarchaea group</taxon>
        <taxon>Halobacteria</taxon>
        <taxon>Halobacteriales</taxon>
        <taxon>Natrialbaceae</taxon>
        <taxon>Haloterrigena</taxon>
    </lineage>
</organism>
<evidence type="ECO:0000313" key="12">
    <source>
        <dbReference type="Proteomes" id="UP000728647"/>
    </source>
</evidence>
<dbReference type="RefSeq" id="WP_174680167.1">
    <property type="nucleotide sequence ID" value="NZ_JABUQZ010000001.1"/>
</dbReference>
<dbReference type="Pfam" id="PF00330">
    <property type="entry name" value="Aconitase"/>
    <property type="match status" value="1"/>
</dbReference>
<feature type="domain" description="Aconitase A/isopropylmalate dehydratase small subunit swivel" evidence="9">
    <location>
        <begin position="718"/>
        <end position="844"/>
    </location>
</feature>
<dbReference type="GO" id="GO:0003994">
    <property type="term" value="F:aconitate hydratase activity"/>
    <property type="evidence" value="ECO:0007669"/>
    <property type="project" value="UniProtKB-EC"/>
</dbReference>
<dbReference type="FunFam" id="3.20.19.10:FF:000001">
    <property type="entry name" value="Aconitate hydratase"/>
    <property type="match status" value="1"/>
</dbReference>
<dbReference type="InterPro" id="IPR015931">
    <property type="entry name" value="Acnase/IPM_dHydase_lsu_aba_1/3"/>
</dbReference>
<dbReference type="EC" id="4.2.1.3" evidence="10"/>
<feature type="region of interest" description="Disordered" evidence="7">
    <location>
        <begin position="399"/>
        <end position="431"/>
    </location>
</feature>
<dbReference type="OrthoDB" id="255at2157"/>
<evidence type="ECO:0000256" key="6">
    <source>
        <dbReference type="ARBA" id="ARBA00023239"/>
    </source>
</evidence>
<name>A0A8J8KF47_9EURY</name>
<dbReference type="NCBIfam" id="TIGR01341">
    <property type="entry name" value="aconitase_1"/>
    <property type="match status" value="1"/>
</dbReference>
<evidence type="ECO:0000259" key="8">
    <source>
        <dbReference type="Pfam" id="PF00330"/>
    </source>
</evidence>
<evidence type="ECO:0000313" key="10">
    <source>
        <dbReference type="EMBL" id="NUB91948.1"/>
    </source>
</evidence>
<keyword evidence="3" id="KW-0479">Metal-binding</keyword>
<sequence length="922" mass="100273">MSTESFSEAIREFEHDGETYKMADLTVLEEQGLCDLEKLPVSVRILLESVLRNAATDGGPVDADAVRAAASWEPDVPDAEVPFTVSRVVLQDLTGVPAVVDLAALRSAAEREGVDPTVVEPEVPCDLVIDHSVQVDHFGSADAYEKNVEIEYERNEERYRAIKWAEQAFEDFNVVPPGTGIVHQVNLEHLGRVVHEREVDGEQWLLPDTLVGTDSHTPMIGGIGVVGWGVGGIEAEAALLGQPINMSLPEVVGVRLSGELPEGATATDLVLHITEKLREVGVVDKFVEFYGPGVSQLSVADRATISNMAPEQGSTISMFPVDEKTLEYLELTGREPDHVDLVREYLEAQGLFGEQEPDYTETVEFDLGDVEPSLAGHKKPHQRIPMGDLDEHFPNLLEEQGVLGPGGEPAIGDGSGAAADDATASGPGLALDEKVPVELEDGTEIEIGHGDVLVSAITSCTNTSNPSVMVAAGLLARNAAERGLEVPDYVKTSLAPGSRVVTEYLERADLLDDLEELGYHVVGYGCTTCIGNSGPLPAPIEAAIDQHDLWTTSVLSGNRNFEARIHPKIKANYLASPPLVVAYGLAGRMDIDLEEEPIGTDDDGEAVYLEDVWPDNEEIRETIHESVSPEMFAEKYASVYEGDERWEALDAPTGDVYDWDPASTYIREPPFFTDFPLEAPGVENVEGARALLALGDTVTTDHISPAGLFGEDLPAGQWLKERGVEPHEFNTYGSRRGNHEVMMRGTFANVRIKNELLDGREGGYTIHHPTGEETTVFEASERYRAEDTPLIVMAGEELGTGSSRDWAAKGTDLLGIRATIGKSYERIYRDNLIGMGVLPLQFAEGEGWEELGLEGDEYFEIEGLEDGLEPKAELTVTAEDEEGNTTEFDVTAQVDTPMAVEYVENGGVLHLVLRRLLQEQAE</sequence>
<reference evidence="10 13" key="1">
    <citation type="submission" date="2020-06" db="EMBL/GenBank/DDBJ databases">
        <title>Haloterrigena sp. nov., an extremely halophilic archaeon isolated from a saline sediment.</title>
        <authorList>
            <person name="Liu B.-B."/>
        </authorList>
    </citation>
    <scope>NUCLEOTIDE SEQUENCE</scope>
    <source>
        <strain evidence="10">SYSU A121-1</strain>
        <strain evidence="11 13">SYSU A558-1</strain>
    </source>
</reference>
<dbReference type="InterPro" id="IPR000573">
    <property type="entry name" value="AconitaseA/IPMdHydase_ssu_swvl"/>
</dbReference>
<dbReference type="InterPro" id="IPR044137">
    <property type="entry name" value="AcnA_IRP_Swivel"/>
</dbReference>
<dbReference type="PANTHER" id="PTHR11670">
    <property type="entry name" value="ACONITASE/IRON-RESPONSIVE ELEMENT FAMILY MEMBER"/>
    <property type="match status" value="1"/>
</dbReference>
<dbReference type="PROSITE" id="PS00450">
    <property type="entry name" value="ACONITASE_1"/>
    <property type="match status" value="1"/>
</dbReference>
<dbReference type="InterPro" id="IPR001030">
    <property type="entry name" value="Acoase/IPM_deHydtase_lsu_aba"/>
</dbReference>
<dbReference type="CDD" id="cd01580">
    <property type="entry name" value="AcnA_IRP_Swivel"/>
    <property type="match status" value="1"/>
</dbReference>
<keyword evidence="5" id="KW-0411">Iron-sulfur</keyword>
<dbReference type="Proteomes" id="UP000728647">
    <property type="component" value="Unassembled WGS sequence"/>
</dbReference>
<dbReference type="Pfam" id="PF00694">
    <property type="entry name" value="Aconitase_C"/>
    <property type="match status" value="1"/>
</dbReference>
<keyword evidence="13" id="KW-1185">Reference proteome</keyword>
<accession>A0A8J8KF47</accession>
<evidence type="ECO:0000256" key="1">
    <source>
        <dbReference type="ARBA" id="ARBA00001966"/>
    </source>
</evidence>
<dbReference type="InterPro" id="IPR015928">
    <property type="entry name" value="Aconitase/3IPM_dehydase_swvl"/>
</dbReference>
<protein>
    <submittedName>
        <fullName evidence="10">Aconitate hydratase AcnA</fullName>
        <ecNumber evidence="10">4.2.1.3</ecNumber>
    </submittedName>
</protein>
<feature type="compositionally biased region" description="Gly residues" evidence="7">
    <location>
        <begin position="403"/>
        <end position="415"/>
    </location>
</feature>
<proteinExistence type="inferred from homology"/>
<evidence type="ECO:0000256" key="3">
    <source>
        <dbReference type="ARBA" id="ARBA00022723"/>
    </source>
</evidence>
<evidence type="ECO:0000259" key="9">
    <source>
        <dbReference type="Pfam" id="PF00694"/>
    </source>
</evidence>
<dbReference type="NCBIfam" id="NF006757">
    <property type="entry name" value="PRK09277.1"/>
    <property type="match status" value="1"/>
</dbReference>
<dbReference type="GO" id="GO:0051536">
    <property type="term" value="F:iron-sulfur cluster binding"/>
    <property type="evidence" value="ECO:0007669"/>
    <property type="project" value="UniProtKB-KW"/>
</dbReference>
<dbReference type="InterPro" id="IPR006249">
    <property type="entry name" value="Aconitase/IRP2"/>
</dbReference>
<gene>
    <name evidence="10" type="primary">acnA</name>
    <name evidence="10" type="ORF">HT576_13085</name>
    <name evidence="11" type="ORF">HTZ84_07865</name>
</gene>
<evidence type="ECO:0000313" key="11">
    <source>
        <dbReference type="EMBL" id="NUC72226.1"/>
    </source>
</evidence>
<dbReference type="Proteomes" id="UP001016761">
    <property type="component" value="Unassembled WGS sequence"/>
</dbReference>
<comment type="caution">
    <text evidence="10">The sequence shown here is derived from an EMBL/GenBank/DDBJ whole genome shotgun (WGS) entry which is preliminary data.</text>
</comment>
<evidence type="ECO:0000256" key="2">
    <source>
        <dbReference type="ARBA" id="ARBA00007185"/>
    </source>
</evidence>
<dbReference type="InterPro" id="IPR036008">
    <property type="entry name" value="Aconitase_4Fe-4S_dom"/>
</dbReference>
<keyword evidence="6 10" id="KW-0456">Lyase</keyword>
<dbReference type="EMBL" id="JABURA010000001">
    <property type="protein sequence ID" value="NUB91948.1"/>
    <property type="molecule type" value="Genomic_DNA"/>
</dbReference>
<dbReference type="SUPFAM" id="SSF52016">
    <property type="entry name" value="LeuD/IlvD-like"/>
    <property type="match status" value="1"/>
</dbReference>
<dbReference type="PROSITE" id="PS01244">
    <property type="entry name" value="ACONITASE_2"/>
    <property type="match status" value="1"/>
</dbReference>
<dbReference type="NCBIfam" id="NF009520">
    <property type="entry name" value="PRK12881.1"/>
    <property type="match status" value="1"/>
</dbReference>
<dbReference type="SUPFAM" id="SSF53732">
    <property type="entry name" value="Aconitase iron-sulfur domain"/>
    <property type="match status" value="1"/>
</dbReference>
<dbReference type="Gene3D" id="3.30.499.10">
    <property type="entry name" value="Aconitase, domain 3"/>
    <property type="match status" value="2"/>
</dbReference>
<keyword evidence="4" id="KW-0408">Iron</keyword>
<comment type="similarity">
    <text evidence="2">Belongs to the aconitase/IPM isomerase family.</text>
</comment>